<sequence length="240" mass="26101">MNCKYSVLIVAGAVVLIPPADKPERYQDLINSLLLAQLAANKKLEKDPGIGWYDVYMEFLDKYWLRHFRARLDLSVAQGNSVSVADWVVAPEFGGAVEQCGVANAVMRRLAALSASEPALELLRGYMQKGASDASTDQSDVSRIIRLLVVVAHSPMSMSSVYIEFATVRTLADNPLAELFQAEDIRGSVCRRSASANLSETLYGPVRAAIALKVQDRLEANVALLRLNEDGSAEENGAAD</sequence>
<dbReference type="EMBL" id="PDKZ01000002">
    <property type="protein sequence ID" value="PHH42234.1"/>
    <property type="molecule type" value="Genomic_DNA"/>
</dbReference>
<name>A0A2C5WE55_PSEPU</name>
<evidence type="ECO:0000313" key="2">
    <source>
        <dbReference type="Proteomes" id="UP000222460"/>
    </source>
</evidence>
<dbReference type="Proteomes" id="UP000222460">
    <property type="component" value="Unassembled WGS sequence"/>
</dbReference>
<dbReference type="AlphaFoldDB" id="A0A2C5WE55"/>
<reference evidence="2" key="1">
    <citation type="submission" date="2017-10" db="EMBL/GenBank/DDBJ databases">
        <title>FDA dAtabase for Regulatory Grade micrObial Sequences (FDA-ARGOS): Supporting development and validation of Infectious Disease Dx tests.</title>
        <authorList>
            <person name="Goldberg B."/>
            <person name="Campos J."/>
            <person name="Tallon L."/>
            <person name="Sadzewicz L."/>
            <person name="Ott S."/>
            <person name="Zhao X."/>
            <person name="Nagaraj S."/>
            <person name="Vavikolanu K."/>
            <person name="Aluvathingal J."/>
            <person name="Nadendla S."/>
            <person name="Geyer C."/>
            <person name="Sichtig H."/>
        </authorList>
    </citation>
    <scope>NUCLEOTIDE SEQUENCE [LARGE SCALE GENOMIC DNA]</scope>
    <source>
        <strain evidence="2">FDAARGOS_376</strain>
    </source>
</reference>
<organism evidence="1 2">
    <name type="scientific">Pseudomonas putida</name>
    <name type="common">Arthrobacter siderocapsulatus</name>
    <dbReference type="NCBI Taxonomy" id="303"/>
    <lineage>
        <taxon>Bacteria</taxon>
        <taxon>Pseudomonadati</taxon>
        <taxon>Pseudomonadota</taxon>
        <taxon>Gammaproteobacteria</taxon>
        <taxon>Pseudomonadales</taxon>
        <taxon>Pseudomonadaceae</taxon>
        <taxon>Pseudomonas</taxon>
    </lineage>
</organism>
<comment type="caution">
    <text evidence="1">The sequence shown here is derived from an EMBL/GenBank/DDBJ whole genome shotgun (WGS) entry which is preliminary data.</text>
</comment>
<proteinExistence type="predicted"/>
<accession>A0A2C5WE55</accession>
<protein>
    <submittedName>
        <fullName evidence="1">Uncharacterized protein</fullName>
    </submittedName>
</protein>
<gene>
    <name evidence="1" type="ORF">CRX57_19240</name>
</gene>
<evidence type="ECO:0000313" key="1">
    <source>
        <dbReference type="EMBL" id="PHH42234.1"/>
    </source>
</evidence>